<proteinExistence type="predicted"/>
<reference evidence="1" key="1">
    <citation type="submission" date="2022-08" db="EMBL/GenBank/DDBJ databases">
        <title>Genome Sequence of Lecanicillium fungicola.</title>
        <authorList>
            <person name="Buettner E."/>
        </authorList>
    </citation>
    <scope>NUCLEOTIDE SEQUENCE</scope>
    <source>
        <strain evidence="1">Babe33</strain>
    </source>
</reference>
<dbReference type="Proteomes" id="UP001143910">
    <property type="component" value="Unassembled WGS sequence"/>
</dbReference>
<dbReference type="EMBL" id="JANJQO010000673">
    <property type="protein sequence ID" value="KAJ2975711.1"/>
    <property type="molecule type" value="Genomic_DNA"/>
</dbReference>
<keyword evidence="2" id="KW-1185">Reference proteome</keyword>
<sequence length="69" mass="8098">MGNYGNEADPWDPDWRNDWFGEDNYKFLLSVKRKYDPANVFWCWRCVGNDAWEEITGDGLYGPLCETGL</sequence>
<organism evidence="1 2">
    <name type="scientific">Zarea fungicola</name>
    <dbReference type="NCBI Taxonomy" id="93591"/>
    <lineage>
        <taxon>Eukaryota</taxon>
        <taxon>Fungi</taxon>
        <taxon>Dikarya</taxon>
        <taxon>Ascomycota</taxon>
        <taxon>Pezizomycotina</taxon>
        <taxon>Sordariomycetes</taxon>
        <taxon>Hypocreomycetidae</taxon>
        <taxon>Hypocreales</taxon>
        <taxon>Cordycipitaceae</taxon>
        <taxon>Zarea</taxon>
    </lineage>
</organism>
<comment type="caution">
    <text evidence="1">The sequence shown here is derived from an EMBL/GenBank/DDBJ whole genome shotgun (WGS) entry which is preliminary data.</text>
</comment>
<gene>
    <name evidence="1" type="ORF">NQ176_g5367</name>
</gene>
<accession>A0ACC1NAR7</accession>
<name>A0ACC1NAR7_9HYPO</name>
<evidence type="ECO:0000313" key="2">
    <source>
        <dbReference type="Proteomes" id="UP001143910"/>
    </source>
</evidence>
<evidence type="ECO:0000313" key="1">
    <source>
        <dbReference type="EMBL" id="KAJ2975711.1"/>
    </source>
</evidence>
<protein>
    <submittedName>
        <fullName evidence="1">Uncharacterized protein</fullName>
    </submittedName>
</protein>